<reference evidence="1" key="1">
    <citation type="journal article" date="2015" name="Nature">
        <title>Complex archaea that bridge the gap between prokaryotes and eukaryotes.</title>
        <authorList>
            <person name="Spang A."/>
            <person name="Saw J.H."/>
            <person name="Jorgensen S.L."/>
            <person name="Zaremba-Niedzwiedzka K."/>
            <person name="Martijn J."/>
            <person name="Lind A.E."/>
            <person name="van Eijk R."/>
            <person name="Schleper C."/>
            <person name="Guy L."/>
            <person name="Ettema T.J."/>
        </authorList>
    </citation>
    <scope>NUCLEOTIDE SEQUENCE</scope>
</reference>
<dbReference type="AlphaFoldDB" id="A0A0F8XZ81"/>
<name>A0A0F8XZ81_9ZZZZ</name>
<dbReference type="EMBL" id="LAZR01056365">
    <property type="protein sequence ID" value="KKK74343.1"/>
    <property type="molecule type" value="Genomic_DNA"/>
</dbReference>
<protein>
    <submittedName>
        <fullName evidence="1">Uncharacterized protein</fullName>
    </submittedName>
</protein>
<organism evidence="1">
    <name type="scientific">marine sediment metagenome</name>
    <dbReference type="NCBI Taxonomy" id="412755"/>
    <lineage>
        <taxon>unclassified sequences</taxon>
        <taxon>metagenomes</taxon>
        <taxon>ecological metagenomes</taxon>
    </lineage>
</organism>
<gene>
    <name evidence="1" type="ORF">LCGC14_2884710</name>
</gene>
<sequence>MKNLIDKKKIPYFNLDIRVNITAKQNIVQSITANNTTLIGSFASILDEAEIKMPRVYSGVGKTEVGRLIPEVIAYIDSQGGKITKDLLMRKFYMDADQFTMEGVIKTLDLMGYLEIDLGRSPNVLTYVGPSVFGG</sequence>
<comment type="caution">
    <text evidence="1">The sequence shown here is derived from an EMBL/GenBank/DDBJ whole genome shotgun (WGS) entry which is preliminary data.</text>
</comment>
<proteinExistence type="predicted"/>
<accession>A0A0F8XZ81</accession>
<evidence type="ECO:0000313" key="1">
    <source>
        <dbReference type="EMBL" id="KKK74343.1"/>
    </source>
</evidence>